<dbReference type="AlphaFoldDB" id="A0A1F5NNQ9"/>
<proteinExistence type="predicted"/>
<dbReference type="STRING" id="1817824.A2751_05020"/>
<dbReference type="InterPro" id="IPR038727">
    <property type="entry name" value="NadR/Ttd14_AAA_dom"/>
</dbReference>
<evidence type="ECO:0000313" key="2">
    <source>
        <dbReference type="EMBL" id="OGE79321.1"/>
    </source>
</evidence>
<organism evidence="2 3">
    <name type="scientific">Candidatus Doudnabacteria bacterium RIFCSPHIGHO2_01_FULL_46_14</name>
    <dbReference type="NCBI Taxonomy" id="1817824"/>
    <lineage>
        <taxon>Bacteria</taxon>
        <taxon>Candidatus Doudnaibacteriota</taxon>
    </lineage>
</organism>
<dbReference type="Gene3D" id="3.40.50.300">
    <property type="entry name" value="P-loop containing nucleotide triphosphate hydrolases"/>
    <property type="match status" value="1"/>
</dbReference>
<name>A0A1F5NNQ9_9BACT</name>
<reference evidence="2 3" key="1">
    <citation type="journal article" date="2016" name="Nat. Commun.">
        <title>Thousands of microbial genomes shed light on interconnected biogeochemical processes in an aquifer system.</title>
        <authorList>
            <person name="Anantharaman K."/>
            <person name="Brown C.T."/>
            <person name="Hug L.A."/>
            <person name="Sharon I."/>
            <person name="Castelle C.J."/>
            <person name="Probst A.J."/>
            <person name="Thomas B.C."/>
            <person name="Singh A."/>
            <person name="Wilkins M.J."/>
            <person name="Karaoz U."/>
            <person name="Brodie E.L."/>
            <person name="Williams K.H."/>
            <person name="Hubbard S.S."/>
            <person name="Banfield J.F."/>
        </authorList>
    </citation>
    <scope>NUCLEOTIDE SEQUENCE [LARGE SCALE GENOMIC DNA]</scope>
</reference>
<feature type="domain" description="NadR/Ttd14 AAA" evidence="1">
    <location>
        <begin position="13"/>
        <end position="150"/>
    </location>
</feature>
<gene>
    <name evidence="2" type="ORF">A2751_05020</name>
</gene>
<sequence length="194" mass="22344">MLTGQRESATNHIVLTGYSCSGKTTMLHILKSLGFSVLEEESRVIMDEWEDAGLNAKEERLRFGEQGFQKLSFSRQRVRDSKLDPNQLWVLDLGWPCQAPFFENCGLSPGYVLKHCAPKWYRRILFFEEVEFEDDYARTETPEERARIGEGEWNVYVKELGYKPGIDIVGIPAFPGPKQEAIEQRAKFVLANMF</sequence>
<comment type="caution">
    <text evidence="2">The sequence shown here is derived from an EMBL/GenBank/DDBJ whole genome shotgun (WGS) entry which is preliminary data.</text>
</comment>
<accession>A0A1F5NNQ9</accession>
<evidence type="ECO:0000259" key="1">
    <source>
        <dbReference type="Pfam" id="PF13521"/>
    </source>
</evidence>
<evidence type="ECO:0000313" key="3">
    <source>
        <dbReference type="Proteomes" id="UP000176864"/>
    </source>
</evidence>
<dbReference type="Proteomes" id="UP000176864">
    <property type="component" value="Unassembled WGS sequence"/>
</dbReference>
<dbReference type="PROSITE" id="PS51257">
    <property type="entry name" value="PROKAR_LIPOPROTEIN"/>
    <property type="match status" value="1"/>
</dbReference>
<dbReference type="EMBL" id="MFEK01000006">
    <property type="protein sequence ID" value="OGE79321.1"/>
    <property type="molecule type" value="Genomic_DNA"/>
</dbReference>
<dbReference type="Pfam" id="PF13521">
    <property type="entry name" value="AAA_28"/>
    <property type="match status" value="1"/>
</dbReference>
<dbReference type="InterPro" id="IPR027417">
    <property type="entry name" value="P-loop_NTPase"/>
</dbReference>
<dbReference type="SUPFAM" id="SSF52540">
    <property type="entry name" value="P-loop containing nucleoside triphosphate hydrolases"/>
    <property type="match status" value="1"/>
</dbReference>
<protein>
    <recommendedName>
        <fullName evidence="1">NadR/Ttd14 AAA domain-containing protein</fullName>
    </recommendedName>
</protein>